<feature type="binding site" evidence="4">
    <location>
        <position position="187"/>
    </location>
    <ligand>
        <name>ATP</name>
        <dbReference type="ChEBI" id="CHEBI:30616"/>
    </ligand>
</feature>
<dbReference type="InterPro" id="IPR001245">
    <property type="entry name" value="Ser-Thr/Tyr_kinase_cat_dom"/>
</dbReference>
<dbReference type="GeneID" id="94840895"/>
<dbReference type="Pfam" id="PF00069">
    <property type="entry name" value="Pkinase"/>
    <property type="match status" value="1"/>
</dbReference>
<feature type="region of interest" description="Disordered" evidence="5">
    <location>
        <begin position="1"/>
        <end position="26"/>
    </location>
</feature>
<keyword evidence="3 4" id="KW-0067">ATP-binding</keyword>
<dbReference type="PROSITE" id="PS50011">
    <property type="entry name" value="PROTEIN_KINASE_DOM"/>
    <property type="match status" value="1"/>
</dbReference>
<dbReference type="Gene3D" id="1.10.510.10">
    <property type="entry name" value="Transferase(Phosphotransferase) domain 1"/>
    <property type="match status" value="1"/>
</dbReference>
<dbReference type="VEuPathDB" id="TrichDB:TRFO_28455"/>
<dbReference type="InterPro" id="IPR011009">
    <property type="entry name" value="Kinase-like_dom_sf"/>
</dbReference>
<sequence length="1017" mass="117138">MKAPEKKDEFQNSGDKSDDGTDDFFKAHPKNFQRKLTCPPEILEEVFHLPLIPNFLPIENNDENSQKFCLDENSNQTNNNATNEKSDANKSHLDEVDIKSKTKHILNKKIVQIPIFVDEKKSRRKSFTMTNPDHRFRTFSEIILVQHHPNYLRNISDFQFIKEIGQGGFGTVWLANDMRTGTQCAIKELHKTELKGHILTSFLREIHTMIIAQNRFICPIVGYTIEPPYSIITKYMPGGNLFHVVRNINKESQKVKPKVYGTHLTIICMCIAYAMNKCHQRGILHRDLKAGNVLLDNKGMPVIIDFGVSRQMDESNRHSQKVGTVSHMAPEVITSDHYDGKADVFSYGILLYEVGEMKHAWKNANKREIEVQNNIVRGNRPQFTPELLPLPMKQLIVRCWSGNPATRPTFDKIFEIFMEGKTFFKGSDPKKIIKFGQKLLDDESKGIENIIQPLKTVDTEAVIKRLTRKLTRKGPLRKTLVKQQNIKNGKIADAFVDKIIQKPIVKELSSDVMEVVDIPMPIFRNDDKEISTDPTNPLFMSYVEYQSTRITPSQFPNLARVIIPVLTRTTLTNSTSNNVNTFQNPENITKNSASLDYDSQIREILKLLLAMTNRNVKFIEKVQEFHILPSIQLNNEYEEEFFLLLSQFFIHTPNLLNQTHTRIIAYFINKRPNDVICLFSRYVAQIDVIDDPFPLLDFLLSYARVYLNIPAGSNFIDLFFFLTKEYQEYRKQRFNDVKPIFTAFIRSESVETACTAMKAVCSLYDSSFKLNIKVLVSYLMNKRTALYALSLIERLPEYPSSMIFVQNIESLCWKSKRATRTLLKFAGQSFDCAKLLTIRTSWMLCRGENILKIFLEIFTQQPSLRESLANAREFPQFLLYQAFTHEKSIIESLALVIKRLPNLNSDLIEKLENVGFFREIISHAEISSPLGVMMIIESSSKHHFVPSFEAFVHVLISFLPLQNELTSAAIYSLTVLSFKKELKHILNMPTLIEYFNALLQIDSQKKLANAFLKNVLS</sequence>
<dbReference type="PROSITE" id="PS00107">
    <property type="entry name" value="PROTEIN_KINASE_ATP"/>
    <property type="match status" value="1"/>
</dbReference>
<dbReference type="SUPFAM" id="SSF56112">
    <property type="entry name" value="Protein kinase-like (PK-like)"/>
    <property type="match status" value="1"/>
</dbReference>
<dbReference type="GO" id="GO:0004674">
    <property type="term" value="F:protein serine/threonine kinase activity"/>
    <property type="evidence" value="ECO:0007669"/>
    <property type="project" value="UniProtKB-KW"/>
</dbReference>
<dbReference type="PANTHER" id="PTHR23257:SF958">
    <property type="entry name" value="SERINE_THREONINE-PROTEIN KINASE WNK4"/>
    <property type="match status" value="1"/>
</dbReference>
<evidence type="ECO:0000313" key="7">
    <source>
        <dbReference type="EMBL" id="OHT04088.1"/>
    </source>
</evidence>
<dbReference type="InterPro" id="IPR000719">
    <property type="entry name" value="Prot_kinase_dom"/>
</dbReference>
<dbReference type="Proteomes" id="UP000179807">
    <property type="component" value="Unassembled WGS sequence"/>
</dbReference>
<feature type="compositionally biased region" description="Low complexity" evidence="5">
    <location>
        <begin position="73"/>
        <end position="83"/>
    </location>
</feature>
<dbReference type="PRINTS" id="PR00109">
    <property type="entry name" value="TYRKINASE"/>
</dbReference>
<dbReference type="InterPro" id="IPR017441">
    <property type="entry name" value="Protein_kinase_ATP_BS"/>
</dbReference>
<dbReference type="AlphaFoldDB" id="A0A1J4K032"/>
<keyword evidence="1" id="KW-0723">Serine/threonine-protein kinase</keyword>
<evidence type="ECO:0000256" key="2">
    <source>
        <dbReference type="ARBA" id="ARBA00022741"/>
    </source>
</evidence>
<organism evidence="7 8">
    <name type="scientific">Tritrichomonas foetus</name>
    <dbReference type="NCBI Taxonomy" id="1144522"/>
    <lineage>
        <taxon>Eukaryota</taxon>
        <taxon>Metamonada</taxon>
        <taxon>Parabasalia</taxon>
        <taxon>Tritrichomonadida</taxon>
        <taxon>Tritrichomonadidae</taxon>
        <taxon>Tritrichomonas</taxon>
    </lineage>
</organism>
<dbReference type="InterPro" id="IPR008271">
    <property type="entry name" value="Ser/Thr_kinase_AS"/>
</dbReference>
<proteinExistence type="predicted"/>
<keyword evidence="8" id="KW-1185">Reference proteome</keyword>
<evidence type="ECO:0000256" key="3">
    <source>
        <dbReference type="ARBA" id="ARBA00022840"/>
    </source>
</evidence>
<reference evidence="7" key="1">
    <citation type="submission" date="2016-10" db="EMBL/GenBank/DDBJ databases">
        <authorList>
            <person name="Benchimol M."/>
            <person name="Almeida L.G."/>
            <person name="Vasconcelos A.T."/>
            <person name="Perreira-Neves A."/>
            <person name="Rosa I.A."/>
            <person name="Tasca T."/>
            <person name="Bogo M.R."/>
            <person name="de Souza W."/>
        </authorList>
    </citation>
    <scope>NUCLEOTIDE SEQUENCE [LARGE SCALE GENOMIC DNA]</scope>
    <source>
        <strain evidence="7">K</strain>
    </source>
</reference>
<dbReference type="RefSeq" id="XP_068357224.1">
    <property type="nucleotide sequence ID" value="XM_068506191.1"/>
</dbReference>
<keyword evidence="2 4" id="KW-0547">Nucleotide-binding</keyword>
<evidence type="ECO:0000256" key="4">
    <source>
        <dbReference type="PROSITE-ProRule" id="PRU10141"/>
    </source>
</evidence>
<protein>
    <submittedName>
        <fullName evidence="7">TKL family protein kinase</fullName>
    </submittedName>
</protein>
<gene>
    <name evidence="7" type="ORF">TRFO_28455</name>
</gene>
<dbReference type="InterPro" id="IPR050167">
    <property type="entry name" value="Ser_Thr_protein_kinase"/>
</dbReference>
<comment type="caution">
    <text evidence="7">The sequence shown here is derived from an EMBL/GenBank/DDBJ whole genome shotgun (WGS) entry which is preliminary data.</text>
</comment>
<name>A0A1J4K032_9EUKA</name>
<keyword evidence="7" id="KW-0808">Transferase</keyword>
<evidence type="ECO:0000313" key="8">
    <source>
        <dbReference type="Proteomes" id="UP000179807"/>
    </source>
</evidence>
<dbReference type="PANTHER" id="PTHR23257">
    <property type="entry name" value="SERINE-THREONINE PROTEIN KINASE"/>
    <property type="match status" value="1"/>
</dbReference>
<feature type="domain" description="Protein kinase" evidence="6">
    <location>
        <begin position="158"/>
        <end position="424"/>
    </location>
</feature>
<dbReference type="GO" id="GO:0005737">
    <property type="term" value="C:cytoplasm"/>
    <property type="evidence" value="ECO:0007669"/>
    <property type="project" value="TreeGrafter"/>
</dbReference>
<evidence type="ECO:0000256" key="1">
    <source>
        <dbReference type="ARBA" id="ARBA00022527"/>
    </source>
</evidence>
<accession>A0A1J4K032</accession>
<dbReference type="EMBL" id="MLAK01000805">
    <property type="protein sequence ID" value="OHT04088.1"/>
    <property type="molecule type" value="Genomic_DNA"/>
</dbReference>
<dbReference type="SMART" id="SM00220">
    <property type="entry name" value="S_TKc"/>
    <property type="match status" value="1"/>
</dbReference>
<feature type="region of interest" description="Disordered" evidence="5">
    <location>
        <begin position="68"/>
        <end position="91"/>
    </location>
</feature>
<dbReference type="GO" id="GO:0005524">
    <property type="term" value="F:ATP binding"/>
    <property type="evidence" value="ECO:0007669"/>
    <property type="project" value="UniProtKB-UniRule"/>
</dbReference>
<evidence type="ECO:0000256" key="5">
    <source>
        <dbReference type="SAM" id="MobiDB-lite"/>
    </source>
</evidence>
<evidence type="ECO:0000259" key="6">
    <source>
        <dbReference type="PROSITE" id="PS50011"/>
    </source>
</evidence>
<dbReference type="GO" id="GO:0007165">
    <property type="term" value="P:signal transduction"/>
    <property type="evidence" value="ECO:0007669"/>
    <property type="project" value="TreeGrafter"/>
</dbReference>
<dbReference type="PROSITE" id="PS00108">
    <property type="entry name" value="PROTEIN_KINASE_ST"/>
    <property type="match status" value="1"/>
</dbReference>
<keyword evidence="7" id="KW-0418">Kinase</keyword>